<feature type="coiled-coil region" evidence="1">
    <location>
        <begin position="487"/>
        <end position="514"/>
    </location>
</feature>
<accession>A0AAW1UY25</accession>
<feature type="domain" description="GRIP" evidence="3">
    <location>
        <begin position="519"/>
        <end position="567"/>
    </location>
</feature>
<dbReference type="AlphaFoldDB" id="A0AAW1UY25"/>
<dbReference type="PROSITE" id="PS50913">
    <property type="entry name" value="GRIP"/>
    <property type="match status" value="1"/>
</dbReference>
<evidence type="ECO:0000256" key="2">
    <source>
        <dbReference type="SAM" id="MobiDB-lite"/>
    </source>
</evidence>
<sequence length="570" mass="64856">MSATMFTSRNDNVTGMDNSRIPVPSTSPFPIRRSNSLRLRGEKLTQHHIRFSAELPTKQTDKDVENYYAKTMRCSTPMNGNAHHPRLGENGMRELRNSLPPAKIGVNGCNHVKTDFRSQNTPKGGLTPTTPRAKTLSLSLSSTKLHNRKSPTISLPSNTPPTSPYGTNQSNLNHEWDLESIGSSTSNLSLSSCDHARIARNGTTFSGKSMRYIFHCNQTSATTGEEYLTPTQRAHRQIKKLKNLLHQARIELEQKDSDILKLTKEVVELRLYKAAINSPEDRSNSSDAVTVRENNSDEQITPESLNGVDKNPNFMDSGGSYVDSGHYEDSNQSDLSKRNSFDHLDSTESPRKLDKSVETCDFEFATSSEQKLILEYEKRIQELIKVHEEENYQIKQKHNDKIEELLARIGDINQRYWQIVPELEAARERIKDLEKQLEKSCKKLEDLEEDYKKTHLELTLPSQGTSKSEEDTQVMDIAKRNPSRLSVPELLQELQVTKNELDNLRAMYRQLIEAKNKNKIDPEITLQFLKSAIYYFLTDKENTNGHLKAIQSILGFSQSEISIIDKAQFQ</sequence>
<feature type="region of interest" description="Disordered" evidence="2">
    <location>
        <begin position="144"/>
        <end position="164"/>
    </location>
</feature>
<feature type="compositionally biased region" description="Polar residues" evidence="2">
    <location>
        <begin position="1"/>
        <end position="17"/>
    </location>
</feature>
<dbReference type="InterPro" id="IPR000237">
    <property type="entry name" value="GRIP_dom"/>
</dbReference>
<evidence type="ECO:0000259" key="3">
    <source>
        <dbReference type="PROSITE" id="PS50913"/>
    </source>
</evidence>
<organism evidence="4 5">
    <name type="scientific">Henosepilachna vigintioctopunctata</name>
    <dbReference type="NCBI Taxonomy" id="420089"/>
    <lineage>
        <taxon>Eukaryota</taxon>
        <taxon>Metazoa</taxon>
        <taxon>Ecdysozoa</taxon>
        <taxon>Arthropoda</taxon>
        <taxon>Hexapoda</taxon>
        <taxon>Insecta</taxon>
        <taxon>Pterygota</taxon>
        <taxon>Neoptera</taxon>
        <taxon>Endopterygota</taxon>
        <taxon>Coleoptera</taxon>
        <taxon>Polyphaga</taxon>
        <taxon>Cucujiformia</taxon>
        <taxon>Coccinelloidea</taxon>
        <taxon>Coccinellidae</taxon>
        <taxon>Epilachninae</taxon>
        <taxon>Epilachnini</taxon>
        <taxon>Henosepilachna</taxon>
    </lineage>
</organism>
<evidence type="ECO:0000313" key="5">
    <source>
        <dbReference type="Proteomes" id="UP001431783"/>
    </source>
</evidence>
<dbReference type="Pfam" id="PF01465">
    <property type="entry name" value="GRIP"/>
    <property type="match status" value="1"/>
</dbReference>
<feature type="compositionally biased region" description="Basic and acidic residues" evidence="2">
    <location>
        <begin position="325"/>
        <end position="352"/>
    </location>
</feature>
<feature type="region of interest" description="Disordered" evidence="2">
    <location>
        <begin position="1"/>
        <end position="33"/>
    </location>
</feature>
<name>A0AAW1UY25_9CUCU</name>
<comment type="caution">
    <text evidence="4">The sequence shown here is derived from an EMBL/GenBank/DDBJ whole genome shotgun (WGS) entry which is preliminary data.</text>
</comment>
<dbReference type="Proteomes" id="UP001431783">
    <property type="component" value="Unassembled WGS sequence"/>
</dbReference>
<feature type="coiled-coil region" evidence="1">
    <location>
        <begin position="395"/>
        <end position="457"/>
    </location>
</feature>
<reference evidence="4 5" key="1">
    <citation type="submission" date="2023-03" db="EMBL/GenBank/DDBJ databases">
        <title>Genome insight into feeding habits of ladybird beetles.</title>
        <authorList>
            <person name="Li H.-S."/>
            <person name="Huang Y.-H."/>
            <person name="Pang H."/>
        </authorList>
    </citation>
    <scope>NUCLEOTIDE SEQUENCE [LARGE SCALE GENOMIC DNA]</scope>
    <source>
        <strain evidence="4">SYSU_2023b</strain>
        <tissue evidence="4">Whole body</tissue>
    </source>
</reference>
<dbReference type="EMBL" id="JARQZJ010000095">
    <property type="protein sequence ID" value="KAK9885397.1"/>
    <property type="molecule type" value="Genomic_DNA"/>
</dbReference>
<protein>
    <recommendedName>
        <fullName evidence="3">GRIP domain-containing protein</fullName>
    </recommendedName>
</protein>
<evidence type="ECO:0000256" key="1">
    <source>
        <dbReference type="SAM" id="Coils"/>
    </source>
</evidence>
<feature type="compositionally biased region" description="Polar residues" evidence="2">
    <location>
        <begin position="24"/>
        <end position="33"/>
    </location>
</feature>
<feature type="coiled-coil region" evidence="1">
    <location>
        <begin position="231"/>
        <end position="265"/>
    </location>
</feature>
<proteinExistence type="predicted"/>
<feature type="region of interest" description="Disordered" evidence="2">
    <location>
        <begin position="278"/>
        <end position="352"/>
    </location>
</feature>
<keyword evidence="1" id="KW-0175">Coiled coil</keyword>
<keyword evidence="5" id="KW-1185">Reference proteome</keyword>
<gene>
    <name evidence="4" type="ORF">WA026_010892</name>
</gene>
<evidence type="ECO:0000313" key="4">
    <source>
        <dbReference type="EMBL" id="KAK9885397.1"/>
    </source>
</evidence>